<gene>
    <name evidence="9" type="ORF">GCM10011613_00630</name>
</gene>
<evidence type="ECO:0000256" key="5">
    <source>
        <dbReference type="ARBA" id="ARBA00023136"/>
    </source>
</evidence>
<feature type="domain" description="ABC3 transporter permease C-terminal" evidence="7">
    <location>
        <begin position="271"/>
        <end position="390"/>
    </location>
</feature>
<feature type="transmembrane region" description="Helical" evidence="6">
    <location>
        <begin position="308"/>
        <end position="337"/>
    </location>
</feature>
<evidence type="ECO:0000256" key="2">
    <source>
        <dbReference type="ARBA" id="ARBA00022475"/>
    </source>
</evidence>
<dbReference type="EMBL" id="BMYZ01000001">
    <property type="protein sequence ID" value="GGY61134.1"/>
    <property type="molecule type" value="Genomic_DNA"/>
</dbReference>
<dbReference type="RefSeq" id="WP_189414959.1">
    <property type="nucleotide sequence ID" value="NZ_BMYZ01000001.1"/>
</dbReference>
<evidence type="ECO:0000259" key="8">
    <source>
        <dbReference type="Pfam" id="PF12704"/>
    </source>
</evidence>
<keyword evidence="10" id="KW-1185">Reference proteome</keyword>
<dbReference type="Pfam" id="PF12704">
    <property type="entry name" value="MacB_PCD"/>
    <property type="match status" value="1"/>
</dbReference>
<comment type="caution">
    <text evidence="9">The sequence shown here is derived from an EMBL/GenBank/DDBJ whole genome shotgun (WGS) entry which is preliminary data.</text>
</comment>
<evidence type="ECO:0000313" key="10">
    <source>
        <dbReference type="Proteomes" id="UP000619761"/>
    </source>
</evidence>
<name>A0ABQ3AQR7_9GAMM</name>
<keyword evidence="4 6" id="KW-1133">Transmembrane helix</keyword>
<dbReference type="Pfam" id="PF02687">
    <property type="entry name" value="FtsX"/>
    <property type="match status" value="1"/>
</dbReference>
<accession>A0ABQ3AQR7</accession>
<feature type="transmembrane region" description="Helical" evidence="6">
    <location>
        <begin position="357"/>
        <end position="381"/>
    </location>
</feature>
<dbReference type="InterPro" id="IPR025857">
    <property type="entry name" value="MacB_PCD"/>
</dbReference>
<feature type="transmembrane region" description="Helical" evidence="6">
    <location>
        <begin position="25"/>
        <end position="49"/>
    </location>
</feature>
<dbReference type="InterPro" id="IPR050250">
    <property type="entry name" value="Macrolide_Exporter_MacB"/>
</dbReference>
<keyword evidence="3 6" id="KW-0812">Transmembrane</keyword>
<evidence type="ECO:0000259" key="7">
    <source>
        <dbReference type="Pfam" id="PF02687"/>
    </source>
</evidence>
<keyword evidence="2" id="KW-1003">Cell membrane</keyword>
<proteinExistence type="predicted"/>
<feature type="transmembrane region" description="Helical" evidence="6">
    <location>
        <begin position="266"/>
        <end position="287"/>
    </location>
</feature>
<reference evidence="10" key="1">
    <citation type="journal article" date="2019" name="Int. J. Syst. Evol. Microbiol.">
        <title>The Global Catalogue of Microorganisms (GCM) 10K type strain sequencing project: providing services to taxonomists for standard genome sequencing and annotation.</title>
        <authorList>
            <consortium name="The Broad Institute Genomics Platform"/>
            <consortium name="The Broad Institute Genome Sequencing Center for Infectious Disease"/>
            <person name="Wu L."/>
            <person name="Ma J."/>
        </authorList>
    </citation>
    <scope>NUCLEOTIDE SEQUENCE [LARGE SCALE GENOMIC DNA]</scope>
    <source>
        <strain evidence="10">KCTC 32239</strain>
    </source>
</reference>
<dbReference type="PANTHER" id="PTHR30572:SF15">
    <property type="entry name" value="ABC TRANSPORTER PERMEASE"/>
    <property type="match status" value="1"/>
</dbReference>
<evidence type="ECO:0000313" key="9">
    <source>
        <dbReference type="EMBL" id="GGY61134.1"/>
    </source>
</evidence>
<evidence type="ECO:0000256" key="1">
    <source>
        <dbReference type="ARBA" id="ARBA00004651"/>
    </source>
</evidence>
<dbReference type="InterPro" id="IPR003838">
    <property type="entry name" value="ABC3_permease_C"/>
</dbReference>
<evidence type="ECO:0000256" key="6">
    <source>
        <dbReference type="SAM" id="Phobius"/>
    </source>
</evidence>
<dbReference type="PANTHER" id="PTHR30572">
    <property type="entry name" value="MEMBRANE COMPONENT OF TRANSPORTER-RELATED"/>
    <property type="match status" value="1"/>
</dbReference>
<evidence type="ECO:0000256" key="4">
    <source>
        <dbReference type="ARBA" id="ARBA00022989"/>
    </source>
</evidence>
<feature type="domain" description="MacB-like periplasmic core" evidence="8">
    <location>
        <begin position="29"/>
        <end position="236"/>
    </location>
</feature>
<sequence length="399" mass="42445">MMSFNWLAQIFTVTIMNLRNISQRLGTSSVAIFGVACVVGVFIGVLSMATGFQRTMTNSVAPDMVMIMRAGSASEMSSGLSYEQTQLIDNMPGIQKDGDTSLASAELLVIVSIPKKANNAMANASLRGVQPAAFKVRDKFKIVEGRNFESGKNELIVGRGASKQFNNVAVGSVIRFGNTEWHVVGVFEEGGGLSESEVWCDAKILQAAYRRGNSYQTIHAKVEGKKGFEDLKAAIAADPKLTLDVVYETAYLAEQSSGLTTFIKVVGYPLAIIMAIGAIFGAINTMYTSVASRTREIATLRALGFGAFPVAFSTLVESLVLAFIGGAIGAAVIYLLFNGYTVSTLNFSSFSQVVFDFAVTPALLKQGVIFAAAIGFIGGLFPAIRAARLPVATALRDNG</sequence>
<keyword evidence="5 6" id="KW-0472">Membrane</keyword>
<organism evidence="9 10">
    <name type="scientific">Cellvibrio zantedeschiae</name>
    <dbReference type="NCBI Taxonomy" id="1237077"/>
    <lineage>
        <taxon>Bacteria</taxon>
        <taxon>Pseudomonadati</taxon>
        <taxon>Pseudomonadota</taxon>
        <taxon>Gammaproteobacteria</taxon>
        <taxon>Cellvibrionales</taxon>
        <taxon>Cellvibrionaceae</taxon>
        <taxon>Cellvibrio</taxon>
    </lineage>
</organism>
<dbReference type="Proteomes" id="UP000619761">
    <property type="component" value="Unassembled WGS sequence"/>
</dbReference>
<protein>
    <submittedName>
        <fullName evidence="9">Membrane protein</fullName>
    </submittedName>
</protein>
<comment type="subcellular location">
    <subcellularLocation>
        <location evidence="1">Cell membrane</location>
        <topology evidence="1">Multi-pass membrane protein</topology>
    </subcellularLocation>
</comment>
<evidence type="ECO:0000256" key="3">
    <source>
        <dbReference type="ARBA" id="ARBA00022692"/>
    </source>
</evidence>